<dbReference type="PANTHER" id="PTHR43100:SF1">
    <property type="entry name" value="GLUTAMATE SYNTHASE [NADPH] SMALL CHAIN"/>
    <property type="match status" value="1"/>
</dbReference>
<dbReference type="PANTHER" id="PTHR43100">
    <property type="entry name" value="GLUTAMATE SYNTHASE [NADPH] SMALL CHAIN"/>
    <property type="match status" value="1"/>
</dbReference>
<dbReference type="SUPFAM" id="SSF69336">
    <property type="entry name" value="Alpha subunit of glutamate synthase, C-terminal domain"/>
    <property type="match status" value="1"/>
</dbReference>
<sequence length="138" mass="15202">MSCKNRIQRNPSSVSLFLLRLLLIGQSDRFEMRRAIQHEKVRIDLPVKNINRAMGAMPAGRVAERYGHAGLPDDTIHIEAKGTGGQSFGAFLAHGITIRLLGETNDYVDKGLADGKIIVAPPPESPIVPENNICYHFV</sequence>
<dbReference type="InterPro" id="IPR002489">
    <property type="entry name" value="Glu_synth_asu_C"/>
</dbReference>
<dbReference type="Pfam" id="PF01493">
    <property type="entry name" value="GXGXG"/>
    <property type="match status" value="1"/>
</dbReference>
<feature type="domain" description="Glutamate synthase alpha subunit C-terminal" evidence="1">
    <location>
        <begin position="46"/>
        <end position="134"/>
    </location>
</feature>
<dbReference type="GO" id="GO:0016491">
    <property type="term" value="F:oxidoreductase activity"/>
    <property type="evidence" value="ECO:0007669"/>
    <property type="project" value="InterPro"/>
</dbReference>
<protein>
    <submittedName>
        <fullName evidence="2">GXGXG motif-containing protein</fullName>
    </submittedName>
</protein>
<reference evidence="2" key="1">
    <citation type="submission" date="2019-02" db="EMBL/GenBank/DDBJ databases">
        <authorList>
            <person name="Gruber-Vodicka R. H."/>
            <person name="Seah K. B. B."/>
        </authorList>
    </citation>
    <scope>NUCLEOTIDE SEQUENCE</scope>
    <source>
        <strain evidence="2">BECK_S127</strain>
    </source>
</reference>
<dbReference type="AlphaFoldDB" id="A0A451BN36"/>
<dbReference type="InterPro" id="IPR036485">
    <property type="entry name" value="Glu_synth_asu_C_sf"/>
</dbReference>
<name>A0A451BN36_9GAMM</name>
<dbReference type="Gene3D" id="2.160.20.60">
    <property type="entry name" value="Glutamate synthase, alpha subunit, C-terminal domain"/>
    <property type="match status" value="1"/>
</dbReference>
<evidence type="ECO:0000259" key="1">
    <source>
        <dbReference type="Pfam" id="PF01493"/>
    </source>
</evidence>
<organism evidence="2">
    <name type="scientific">Candidatus Kentrum sp. SD</name>
    <dbReference type="NCBI Taxonomy" id="2126332"/>
    <lineage>
        <taxon>Bacteria</taxon>
        <taxon>Pseudomonadati</taxon>
        <taxon>Pseudomonadota</taxon>
        <taxon>Gammaproteobacteria</taxon>
        <taxon>Candidatus Kentrum</taxon>
    </lineage>
</organism>
<dbReference type="EMBL" id="CAADHB010000060">
    <property type="protein sequence ID" value="VFK79690.1"/>
    <property type="molecule type" value="Genomic_DNA"/>
</dbReference>
<gene>
    <name evidence="2" type="ORF">BECKSD772D_GA0070982_10608</name>
</gene>
<accession>A0A451BN36</accession>
<evidence type="ECO:0000313" key="2">
    <source>
        <dbReference type="EMBL" id="VFK79690.1"/>
    </source>
</evidence>
<dbReference type="InterPro" id="IPR051394">
    <property type="entry name" value="Glutamate_Synthase"/>
</dbReference>
<proteinExistence type="predicted"/>